<dbReference type="PANTHER" id="PTHR34108:SF1">
    <property type="entry name" value="SEPTUM SITE-DETERMINING PROTEIN MINC"/>
    <property type="match status" value="1"/>
</dbReference>
<feature type="coiled-coil region" evidence="4">
    <location>
        <begin position="218"/>
        <end position="245"/>
    </location>
</feature>
<evidence type="ECO:0000256" key="4">
    <source>
        <dbReference type="SAM" id="Coils"/>
    </source>
</evidence>
<evidence type="ECO:0000256" key="1">
    <source>
        <dbReference type="ARBA" id="ARBA00022618"/>
    </source>
</evidence>
<dbReference type="InterPro" id="IPR013033">
    <property type="entry name" value="MinC"/>
</dbReference>
<dbReference type="EMBL" id="BRXY01000408">
    <property type="protein sequence ID" value="GMH93099.1"/>
    <property type="molecule type" value="Genomic_DNA"/>
</dbReference>
<accession>A0A9W7BT97</accession>
<dbReference type="Proteomes" id="UP001165085">
    <property type="component" value="Unassembled WGS sequence"/>
</dbReference>
<evidence type="ECO:0000313" key="7">
    <source>
        <dbReference type="Proteomes" id="UP001165085"/>
    </source>
</evidence>
<name>A0A9W7BT97_9STRA</name>
<evidence type="ECO:0000259" key="5">
    <source>
        <dbReference type="Pfam" id="PF03775"/>
    </source>
</evidence>
<dbReference type="AlphaFoldDB" id="A0A9W7BT97"/>
<dbReference type="NCBIfam" id="TIGR01222">
    <property type="entry name" value="minC"/>
    <property type="match status" value="1"/>
</dbReference>
<dbReference type="GO" id="GO:0051301">
    <property type="term" value="P:cell division"/>
    <property type="evidence" value="ECO:0007669"/>
    <property type="project" value="UniProtKB-KW"/>
</dbReference>
<dbReference type="InterPro" id="IPR016098">
    <property type="entry name" value="CAP/MinC_C"/>
</dbReference>
<organism evidence="6 7">
    <name type="scientific">Triparma strigata</name>
    <dbReference type="NCBI Taxonomy" id="1606541"/>
    <lineage>
        <taxon>Eukaryota</taxon>
        <taxon>Sar</taxon>
        <taxon>Stramenopiles</taxon>
        <taxon>Ochrophyta</taxon>
        <taxon>Bolidophyceae</taxon>
        <taxon>Parmales</taxon>
        <taxon>Triparmaceae</taxon>
        <taxon>Triparma</taxon>
    </lineage>
</organism>
<dbReference type="PANTHER" id="PTHR34108">
    <property type="entry name" value="SEPTUM SITE-DETERMINING PROTEIN MINC"/>
    <property type="match status" value="1"/>
</dbReference>
<keyword evidence="7" id="KW-1185">Reference proteome</keyword>
<dbReference type="GO" id="GO:0000902">
    <property type="term" value="P:cell morphogenesis"/>
    <property type="evidence" value="ECO:0007669"/>
    <property type="project" value="InterPro"/>
</dbReference>
<dbReference type="SUPFAM" id="SSF63848">
    <property type="entry name" value="Cell-division inhibitor MinC, C-terminal domain"/>
    <property type="match status" value="1"/>
</dbReference>
<protein>
    <recommendedName>
        <fullName evidence="5">Septum formation inhibitor MinC C-terminal domain-containing protein</fullName>
    </recommendedName>
</protein>
<comment type="caution">
    <text evidence="6">The sequence shown here is derived from an EMBL/GenBank/DDBJ whole genome shotgun (WGS) entry which is preliminary data.</text>
</comment>
<keyword evidence="2" id="KW-0717">Septation</keyword>
<evidence type="ECO:0000256" key="3">
    <source>
        <dbReference type="ARBA" id="ARBA00023306"/>
    </source>
</evidence>
<dbReference type="InterPro" id="IPR036145">
    <property type="entry name" value="MinC_C_sf"/>
</dbReference>
<dbReference type="Pfam" id="PF03775">
    <property type="entry name" value="MinC_C"/>
    <property type="match status" value="1"/>
</dbReference>
<keyword evidence="4" id="KW-0175">Coiled coil</keyword>
<dbReference type="GO" id="GO:0051726">
    <property type="term" value="P:regulation of cell cycle"/>
    <property type="evidence" value="ECO:0007669"/>
    <property type="project" value="InterPro"/>
</dbReference>
<sequence length="374" mass="39184">MLLASAQIRRKSSQASSSYVNMWLGGGSKSAPAKAAAAPPQHAQQAPHLNTAGLANLPRVSITGSTFLMPTVKLPRSATPEVLHQALQAAAAASPAARNLLTGKGNSVPLVIDLAEFIPDGSPHFVPVQNHELTNLLLAMKQNSLCPIAVTSSRGMMQNSIEHIAGMVGLPNVMSARGAAMQATTVEDLFKVVATNPDLVVPAGADTGAAQVVEEQFVEEIVARVEEEEVEVEEVEGEMIEAQQQIELEQPVVETVVETVETVVQATTKIYEGHVRSGQQVSSNENGNLIILGNVSSGGEVVSDGDIHIYGKLRGRALAGLAGAGGRIFASGFDPELICIDGVFTTVESARDEPTMALLGKDGELEFKDLGLGS</sequence>
<reference evidence="7" key="1">
    <citation type="journal article" date="2023" name="Commun. Biol.">
        <title>Genome analysis of Parmales, the sister group of diatoms, reveals the evolutionary specialization of diatoms from phago-mixotrophs to photoautotrophs.</title>
        <authorList>
            <person name="Ban H."/>
            <person name="Sato S."/>
            <person name="Yoshikawa S."/>
            <person name="Yamada K."/>
            <person name="Nakamura Y."/>
            <person name="Ichinomiya M."/>
            <person name="Sato N."/>
            <person name="Blanc-Mathieu R."/>
            <person name="Endo H."/>
            <person name="Kuwata A."/>
            <person name="Ogata H."/>
        </authorList>
    </citation>
    <scope>NUCLEOTIDE SEQUENCE [LARGE SCALE GENOMIC DNA]</scope>
    <source>
        <strain evidence="7">NIES 3701</strain>
    </source>
</reference>
<dbReference type="OrthoDB" id="2013981at2759"/>
<evidence type="ECO:0000313" key="6">
    <source>
        <dbReference type="EMBL" id="GMH93099.1"/>
    </source>
</evidence>
<keyword evidence="1" id="KW-0132">Cell division</keyword>
<dbReference type="HAMAP" id="MF_00267">
    <property type="entry name" value="MinC"/>
    <property type="match status" value="1"/>
</dbReference>
<dbReference type="Gene3D" id="2.160.20.70">
    <property type="match status" value="1"/>
</dbReference>
<proteinExistence type="inferred from homology"/>
<keyword evidence="3" id="KW-0131">Cell cycle</keyword>
<evidence type="ECO:0000256" key="2">
    <source>
        <dbReference type="ARBA" id="ARBA00023210"/>
    </source>
</evidence>
<dbReference type="InterPro" id="IPR005526">
    <property type="entry name" value="Septum_form_inhib_MinC_C"/>
</dbReference>
<gene>
    <name evidence="6" type="ORF">TrST_g13719</name>
</gene>
<feature type="domain" description="Septum formation inhibitor MinC C-terminal" evidence="5">
    <location>
        <begin position="270"/>
        <end position="355"/>
    </location>
</feature>